<dbReference type="AlphaFoldDB" id="A0AAV5BSC8"/>
<feature type="short sequence motif" description="VHIID" evidence="3">
    <location>
        <begin position="96"/>
        <end position="100"/>
    </location>
</feature>
<dbReference type="InterPro" id="IPR005202">
    <property type="entry name" value="TF_GRAS"/>
</dbReference>
<comment type="caution">
    <text evidence="3">Lacks conserved residue(s) required for the propagation of feature annotation.</text>
</comment>
<evidence type="ECO:0000256" key="1">
    <source>
        <dbReference type="ARBA" id="ARBA00023015"/>
    </source>
</evidence>
<accession>A0AAV5BSC8</accession>
<comment type="caution">
    <text evidence="4">The sequence shown here is derived from an EMBL/GenBank/DDBJ whole genome shotgun (WGS) entry which is preliminary data.</text>
</comment>
<keyword evidence="1" id="KW-0805">Transcription regulation</keyword>
<evidence type="ECO:0000256" key="3">
    <source>
        <dbReference type="PROSITE-ProRule" id="PRU01191"/>
    </source>
</evidence>
<reference evidence="4" key="2">
    <citation type="submission" date="2021-12" db="EMBL/GenBank/DDBJ databases">
        <title>Resequencing data analysis of finger millet.</title>
        <authorList>
            <person name="Hatakeyama M."/>
            <person name="Aluri S."/>
            <person name="Balachadran M.T."/>
            <person name="Sivarajan S.R."/>
            <person name="Poveda L."/>
            <person name="Shimizu-Inatsugi R."/>
            <person name="Schlapbach R."/>
            <person name="Sreeman S.M."/>
            <person name="Shimizu K.K."/>
        </authorList>
    </citation>
    <scope>NUCLEOTIDE SEQUENCE</scope>
</reference>
<evidence type="ECO:0000256" key="2">
    <source>
        <dbReference type="ARBA" id="ARBA00023163"/>
    </source>
</evidence>
<dbReference type="PANTHER" id="PTHR31636">
    <property type="entry name" value="OSJNBA0084A10.13 PROTEIN-RELATED"/>
    <property type="match status" value="1"/>
</dbReference>
<reference evidence="4" key="1">
    <citation type="journal article" date="2018" name="DNA Res.">
        <title>Multiple hybrid de novo genome assembly of finger millet, an orphan allotetraploid crop.</title>
        <authorList>
            <person name="Hatakeyama M."/>
            <person name="Aluri S."/>
            <person name="Balachadran M.T."/>
            <person name="Sivarajan S.R."/>
            <person name="Patrignani A."/>
            <person name="Gruter S."/>
            <person name="Poveda L."/>
            <person name="Shimizu-Inatsugi R."/>
            <person name="Baeten J."/>
            <person name="Francoijs K.J."/>
            <person name="Nataraja K.N."/>
            <person name="Reddy Y.A.N."/>
            <person name="Phadnis S."/>
            <person name="Ravikumar R.L."/>
            <person name="Schlapbach R."/>
            <person name="Sreeman S.M."/>
            <person name="Shimizu K.K."/>
        </authorList>
    </citation>
    <scope>NUCLEOTIDE SEQUENCE</scope>
</reference>
<proteinExistence type="inferred from homology"/>
<dbReference type="Proteomes" id="UP001054889">
    <property type="component" value="Unassembled WGS sequence"/>
</dbReference>
<name>A0AAV5BSC8_ELECO</name>
<evidence type="ECO:0000313" key="5">
    <source>
        <dbReference type="Proteomes" id="UP001054889"/>
    </source>
</evidence>
<evidence type="ECO:0000313" key="4">
    <source>
        <dbReference type="EMBL" id="GJM88407.1"/>
    </source>
</evidence>
<feature type="region of interest" description="SAW" evidence="3">
    <location>
        <begin position="302"/>
        <end position="381"/>
    </location>
</feature>
<gene>
    <name evidence="4" type="primary">ga04465</name>
    <name evidence="4" type="ORF">PR202_ga04465</name>
</gene>
<keyword evidence="5" id="KW-1185">Reference proteome</keyword>
<sequence>MAASTALQCLVSAASLAAGSPLHRAAVAFGEALGARMMRSLPGLALALQLQAPAPPTLAAANAARQSFAALCPPVRVAATAANHVILEAMAAEQWVHIVDLSGASTSQWIELLHLFATRPGGPPSLRLTVVNDQDDFLAQAAGLLTQEAVRLHVPFMFMPVRSHIDRMLLPSAASLNVVPGLGEALVISSTLQLHRLIADELTITLPPAAVSNNDQELTTTTTTKQITKADGLLHALSELKPKLLVLTEHEVDHNSPDLSDRVPNAFDYYTVLYRDLEGLGFVDRVTVEHVLLREEVMDIVTSDGVQRRERHEVMARWEQRMQVAGFQPAQVNISAGKAAARLARQLNNGGLSMFMTHKADKGCLFVCSRNKPLFAVSAWVPVPSE</sequence>
<organism evidence="4 5">
    <name type="scientific">Eleusine coracana subsp. coracana</name>
    <dbReference type="NCBI Taxonomy" id="191504"/>
    <lineage>
        <taxon>Eukaryota</taxon>
        <taxon>Viridiplantae</taxon>
        <taxon>Streptophyta</taxon>
        <taxon>Embryophyta</taxon>
        <taxon>Tracheophyta</taxon>
        <taxon>Spermatophyta</taxon>
        <taxon>Magnoliopsida</taxon>
        <taxon>Liliopsida</taxon>
        <taxon>Poales</taxon>
        <taxon>Poaceae</taxon>
        <taxon>PACMAD clade</taxon>
        <taxon>Chloridoideae</taxon>
        <taxon>Cynodonteae</taxon>
        <taxon>Eleusininae</taxon>
        <taxon>Eleusine</taxon>
    </lineage>
</organism>
<dbReference type="PROSITE" id="PS50985">
    <property type="entry name" value="GRAS"/>
    <property type="match status" value="1"/>
</dbReference>
<dbReference type="Pfam" id="PF03514">
    <property type="entry name" value="GRAS"/>
    <property type="match status" value="1"/>
</dbReference>
<keyword evidence="2" id="KW-0804">Transcription</keyword>
<feature type="region of interest" description="VHIID" evidence="3">
    <location>
        <begin position="65"/>
        <end position="130"/>
    </location>
</feature>
<dbReference type="EMBL" id="BQKI01000002">
    <property type="protein sequence ID" value="GJM88407.1"/>
    <property type="molecule type" value="Genomic_DNA"/>
</dbReference>
<comment type="similarity">
    <text evidence="3">Belongs to the GRAS family.</text>
</comment>
<protein>
    <submittedName>
        <fullName evidence="4">Uncharacterized protein</fullName>
    </submittedName>
</protein>